<evidence type="ECO:0000259" key="1">
    <source>
        <dbReference type="Pfam" id="PF09359"/>
    </source>
</evidence>
<dbReference type="RefSeq" id="WP_015924806.1">
    <property type="nucleotide sequence ID" value="NC_011898.1"/>
</dbReference>
<dbReference type="InterPro" id="IPR018966">
    <property type="entry name" value="VTC_domain"/>
</dbReference>
<dbReference type="OrthoDB" id="9784042at2"/>
<accession>B8I0T3</accession>
<dbReference type="CDD" id="cd07750">
    <property type="entry name" value="PolyPPase_VTC_like"/>
    <property type="match status" value="1"/>
</dbReference>
<proteinExistence type="predicted"/>
<keyword evidence="3" id="KW-1185">Reference proteome</keyword>
<dbReference type="GO" id="GO:0006799">
    <property type="term" value="P:polyphosphate biosynthetic process"/>
    <property type="evidence" value="ECO:0007669"/>
    <property type="project" value="UniProtKB-ARBA"/>
</dbReference>
<dbReference type="STRING" id="394503.Ccel_1304"/>
<dbReference type="InterPro" id="IPR042267">
    <property type="entry name" value="VTC_sf"/>
</dbReference>
<dbReference type="Pfam" id="PF09359">
    <property type="entry name" value="VTC"/>
    <property type="match status" value="1"/>
</dbReference>
<sequence>MKLRHEYKIFLNYSDYLTVRSRLRAVIQHDNHVDETGEYKIRSLYFDNIYNKALYEKISGVSKREKFRIRCYNDNYDFIKLEKKSKINGMCNKVSETVTKEEVRCIINGDIDWMLDSKRPLVSELYTKMKTEQLRPKVIVDYNREPFVYPAGNVRITLDRNVRTSINSIDMLDPDVPTVLAEGRTIILEVKYDNYKPTMISDIVMVQDRLISAFSKYVAGRKFG</sequence>
<evidence type="ECO:0000313" key="3">
    <source>
        <dbReference type="Proteomes" id="UP000001349"/>
    </source>
</evidence>
<dbReference type="eggNOG" id="COG5036">
    <property type="taxonomic scope" value="Bacteria"/>
</dbReference>
<dbReference type="AlphaFoldDB" id="B8I0T3"/>
<feature type="domain" description="VTC" evidence="1">
    <location>
        <begin position="4"/>
        <end position="222"/>
    </location>
</feature>
<dbReference type="Gene3D" id="3.20.100.30">
    <property type="entry name" value="VTC, catalytic tunnel domain"/>
    <property type="match status" value="1"/>
</dbReference>
<protein>
    <recommendedName>
        <fullName evidence="1">VTC domain-containing protein</fullName>
    </recommendedName>
</protein>
<gene>
    <name evidence="2" type="ordered locus">Ccel_1304</name>
</gene>
<organism evidence="2 3">
    <name type="scientific">Ruminiclostridium cellulolyticum (strain ATCC 35319 / DSM 5812 / JCM 6584 / H10)</name>
    <name type="common">Clostridium cellulolyticum</name>
    <dbReference type="NCBI Taxonomy" id="394503"/>
    <lineage>
        <taxon>Bacteria</taxon>
        <taxon>Bacillati</taxon>
        <taxon>Bacillota</taxon>
        <taxon>Clostridia</taxon>
        <taxon>Eubacteriales</taxon>
        <taxon>Oscillospiraceae</taxon>
        <taxon>Ruminiclostridium</taxon>
    </lineage>
</organism>
<name>B8I0T3_RUMCH</name>
<dbReference type="Proteomes" id="UP000001349">
    <property type="component" value="Chromosome"/>
</dbReference>
<evidence type="ECO:0000313" key="2">
    <source>
        <dbReference type="EMBL" id="ACL75658.1"/>
    </source>
</evidence>
<dbReference type="HOGENOM" id="CLU_098613_0_0_9"/>
<reference evidence="2 3" key="1">
    <citation type="submission" date="2009-01" db="EMBL/GenBank/DDBJ databases">
        <title>Complete sequence of Clostridium cellulolyticum H10.</title>
        <authorList>
            <consortium name="US DOE Joint Genome Institute"/>
            <person name="Lucas S."/>
            <person name="Copeland A."/>
            <person name="Lapidus A."/>
            <person name="Glavina del Rio T."/>
            <person name="Dalin E."/>
            <person name="Tice H."/>
            <person name="Bruce D."/>
            <person name="Goodwin L."/>
            <person name="Pitluck S."/>
            <person name="Chertkov O."/>
            <person name="Saunders E."/>
            <person name="Brettin T."/>
            <person name="Detter J.C."/>
            <person name="Han C."/>
            <person name="Larimer F."/>
            <person name="Land M."/>
            <person name="Hauser L."/>
            <person name="Kyrpides N."/>
            <person name="Ivanova N."/>
            <person name="Zhou J."/>
            <person name="Richardson P."/>
        </authorList>
    </citation>
    <scope>NUCLEOTIDE SEQUENCE [LARGE SCALE GENOMIC DNA]</scope>
    <source>
        <strain evidence="3">ATCC 35319 / DSM 5812 / JCM 6584 / H10</strain>
    </source>
</reference>
<dbReference type="EMBL" id="CP001348">
    <property type="protein sequence ID" value="ACL75658.1"/>
    <property type="molecule type" value="Genomic_DNA"/>
</dbReference>
<dbReference type="KEGG" id="cce:Ccel_1304"/>